<keyword evidence="1" id="KW-0812">Transmembrane</keyword>
<dbReference type="RefSeq" id="WP_345320285.1">
    <property type="nucleotide sequence ID" value="NZ_BAABGA010000017.1"/>
</dbReference>
<sequence length="80" mass="8795">MLHSSRWLKEQTRDESKQDEVEFGSRLVLILCCVCGNLMGMCLSGLQVVHVVCTVSQVSVLAKMQSRIFNALVGASRPGN</sequence>
<gene>
    <name evidence="2" type="ORF">GCM10023156_11560</name>
</gene>
<keyword evidence="1" id="KW-1133">Transmembrane helix</keyword>
<protein>
    <submittedName>
        <fullName evidence="2">Uncharacterized protein</fullName>
    </submittedName>
</protein>
<proteinExistence type="predicted"/>
<reference evidence="3" key="1">
    <citation type="journal article" date="2019" name="Int. J. Syst. Evol. Microbiol.">
        <title>The Global Catalogue of Microorganisms (GCM) 10K type strain sequencing project: providing services to taxonomists for standard genome sequencing and annotation.</title>
        <authorList>
            <consortium name="The Broad Institute Genomics Platform"/>
            <consortium name="The Broad Institute Genome Sequencing Center for Infectious Disease"/>
            <person name="Wu L."/>
            <person name="Ma J."/>
        </authorList>
    </citation>
    <scope>NUCLEOTIDE SEQUENCE [LARGE SCALE GENOMIC DNA]</scope>
    <source>
        <strain evidence="3">JCM 17759</strain>
    </source>
</reference>
<feature type="transmembrane region" description="Helical" evidence="1">
    <location>
        <begin position="27"/>
        <end position="49"/>
    </location>
</feature>
<organism evidence="2 3">
    <name type="scientific">Novipirellula rosea</name>
    <dbReference type="NCBI Taxonomy" id="1031540"/>
    <lineage>
        <taxon>Bacteria</taxon>
        <taxon>Pseudomonadati</taxon>
        <taxon>Planctomycetota</taxon>
        <taxon>Planctomycetia</taxon>
        <taxon>Pirellulales</taxon>
        <taxon>Pirellulaceae</taxon>
        <taxon>Novipirellula</taxon>
    </lineage>
</organism>
<evidence type="ECO:0000256" key="1">
    <source>
        <dbReference type="SAM" id="Phobius"/>
    </source>
</evidence>
<accession>A0ABP8MF61</accession>
<evidence type="ECO:0000313" key="2">
    <source>
        <dbReference type="EMBL" id="GAA4448438.1"/>
    </source>
</evidence>
<comment type="caution">
    <text evidence="2">The sequence shown here is derived from an EMBL/GenBank/DDBJ whole genome shotgun (WGS) entry which is preliminary data.</text>
</comment>
<dbReference type="EMBL" id="BAABGA010000017">
    <property type="protein sequence ID" value="GAA4448438.1"/>
    <property type="molecule type" value="Genomic_DNA"/>
</dbReference>
<keyword evidence="1" id="KW-0472">Membrane</keyword>
<name>A0ABP8MF61_9BACT</name>
<keyword evidence="3" id="KW-1185">Reference proteome</keyword>
<dbReference type="Proteomes" id="UP001500840">
    <property type="component" value="Unassembled WGS sequence"/>
</dbReference>
<evidence type="ECO:0000313" key="3">
    <source>
        <dbReference type="Proteomes" id="UP001500840"/>
    </source>
</evidence>